<gene>
    <name evidence="11" type="primary">pgeF</name>
    <name evidence="11" type="ORF">C7H73_09355</name>
</gene>
<proteinExistence type="inferred from homology"/>
<evidence type="ECO:0000256" key="2">
    <source>
        <dbReference type="ARBA" id="ARBA00007353"/>
    </source>
</evidence>
<dbReference type="EMBL" id="CP027792">
    <property type="protein sequence ID" value="AVP57842.1"/>
    <property type="molecule type" value="Genomic_DNA"/>
</dbReference>
<evidence type="ECO:0000256" key="3">
    <source>
        <dbReference type="ARBA" id="ARBA00022679"/>
    </source>
</evidence>
<reference evidence="12" key="1">
    <citation type="submission" date="2018-03" db="EMBL/GenBank/DDBJ databases">
        <title>Genome sequencing of Melaminivora sp. strain SC2-7.</title>
        <authorList>
            <person name="Kim S.-J."/>
            <person name="Heo J."/>
            <person name="Ahn J.-H."/>
            <person name="Kwon S.-W."/>
        </authorList>
    </citation>
    <scope>NUCLEOTIDE SEQUENCE [LARGE SCALE GENOMIC DNA]</scope>
    <source>
        <strain evidence="12">SC2-7</strain>
    </source>
</reference>
<evidence type="ECO:0000256" key="5">
    <source>
        <dbReference type="ARBA" id="ARBA00022801"/>
    </source>
</evidence>
<dbReference type="AlphaFoldDB" id="A0A2P1NLB1"/>
<dbReference type="OrthoDB" id="4279at2"/>
<dbReference type="CDD" id="cd16833">
    <property type="entry name" value="YfiH"/>
    <property type="match status" value="1"/>
</dbReference>
<protein>
    <recommendedName>
        <fullName evidence="10">Purine nucleoside phosphorylase</fullName>
    </recommendedName>
</protein>
<accession>A0A2P1NLB1</accession>
<dbReference type="GO" id="GO:0005507">
    <property type="term" value="F:copper ion binding"/>
    <property type="evidence" value="ECO:0007669"/>
    <property type="project" value="TreeGrafter"/>
</dbReference>
<dbReference type="RefSeq" id="WP_106846395.1">
    <property type="nucleotide sequence ID" value="NZ_CP027792.1"/>
</dbReference>
<dbReference type="GO" id="GO:0017061">
    <property type="term" value="F:S-methyl-5-thioadenosine phosphorylase activity"/>
    <property type="evidence" value="ECO:0007669"/>
    <property type="project" value="UniProtKB-EC"/>
</dbReference>
<dbReference type="KEGG" id="melm:C7H73_09355"/>
<keyword evidence="6" id="KW-0862">Zinc</keyword>
<keyword evidence="4" id="KW-0479">Metal-binding</keyword>
<evidence type="ECO:0000256" key="1">
    <source>
        <dbReference type="ARBA" id="ARBA00000553"/>
    </source>
</evidence>
<dbReference type="Proteomes" id="UP000241829">
    <property type="component" value="Chromosome"/>
</dbReference>
<dbReference type="PANTHER" id="PTHR30616:SF2">
    <property type="entry name" value="PURINE NUCLEOSIDE PHOSPHORYLASE LACC1"/>
    <property type="match status" value="1"/>
</dbReference>
<evidence type="ECO:0000256" key="7">
    <source>
        <dbReference type="ARBA" id="ARBA00047989"/>
    </source>
</evidence>
<dbReference type="InterPro" id="IPR038371">
    <property type="entry name" value="Cu_polyphenol_OxRdtase_sf"/>
</dbReference>
<evidence type="ECO:0000256" key="4">
    <source>
        <dbReference type="ARBA" id="ARBA00022723"/>
    </source>
</evidence>
<comment type="catalytic activity">
    <reaction evidence="1">
        <text>inosine + phosphate = alpha-D-ribose 1-phosphate + hypoxanthine</text>
        <dbReference type="Rhea" id="RHEA:27646"/>
        <dbReference type="ChEBI" id="CHEBI:17368"/>
        <dbReference type="ChEBI" id="CHEBI:17596"/>
        <dbReference type="ChEBI" id="CHEBI:43474"/>
        <dbReference type="ChEBI" id="CHEBI:57720"/>
        <dbReference type="EC" id="2.4.2.1"/>
    </reaction>
    <physiologicalReaction direction="left-to-right" evidence="1">
        <dbReference type="Rhea" id="RHEA:27647"/>
    </physiologicalReaction>
</comment>
<keyword evidence="5" id="KW-0378">Hydrolase</keyword>
<dbReference type="GO" id="GO:0016787">
    <property type="term" value="F:hydrolase activity"/>
    <property type="evidence" value="ECO:0007669"/>
    <property type="project" value="UniProtKB-KW"/>
</dbReference>
<evidence type="ECO:0000313" key="11">
    <source>
        <dbReference type="EMBL" id="AVP57842.1"/>
    </source>
</evidence>
<dbReference type="Gene3D" id="3.60.140.10">
    <property type="entry name" value="CNF1/YfiH-like putative cysteine hydrolases"/>
    <property type="match status" value="1"/>
</dbReference>
<keyword evidence="12" id="KW-1185">Reference proteome</keyword>
<sequence length="273" mass="28151">MPLQLPHDWIAPDWPAHLRVRAFCTTRRGGVSAPPLDSLNLGQFVGDDPQAVAANWAAVQTVLDSEGGPVHTVRTLQVHGSRVVAAHSGTPAGLEADACTTAEPGVACVTMAADCLPVLLADCAGTRVAAAHAGWRGLAGGVLEAALQPFWPPAPVHQAPAAINSGAQVLAWIGPGIGPQAFEVGAEVREAFVAHDPAAAAHFTARPGGKFLADLPALARQRLRAAGVSAVYGNDSSPAWCTAGQPSRFFSHRRDSAVLGRSGRMAACIWLAA</sequence>
<comment type="catalytic activity">
    <reaction evidence="8">
        <text>adenosine + phosphate = alpha-D-ribose 1-phosphate + adenine</text>
        <dbReference type="Rhea" id="RHEA:27642"/>
        <dbReference type="ChEBI" id="CHEBI:16335"/>
        <dbReference type="ChEBI" id="CHEBI:16708"/>
        <dbReference type="ChEBI" id="CHEBI:43474"/>
        <dbReference type="ChEBI" id="CHEBI:57720"/>
        <dbReference type="EC" id="2.4.2.1"/>
    </reaction>
    <physiologicalReaction direction="left-to-right" evidence="8">
        <dbReference type="Rhea" id="RHEA:27643"/>
    </physiologicalReaction>
</comment>
<dbReference type="InterPro" id="IPR011324">
    <property type="entry name" value="Cytotoxic_necrot_fac-like_cat"/>
</dbReference>
<comment type="catalytic activity">
    <reaction evidence="7">
        <text>adenosine + H2O + H(+) = inosine + NH4(+)</text>
        <dbReference type="Rhea" id="RHEA:24408"/>
        <dbReference type="ChEBI" id="CHEBI:15377"/>
        <dbReference type="ChEBI" id="CHEBI:15378"/>
        <dbReference type="ChEBI" id="CHEBI:16335"/>
        <dbReference type="ChEBI" id="CHEBI:17596"/>
        <dbReference type="ChEBI" id="CHEBI:28938"/>
        <dbReference type="EC" id="3.5.4.4"/>
    </reaction>
    <physiologicalReaction direction="left-to-right" evidence="7">
        <dbReference type="Rhea" id="RHEA:24409"/>
    </physiologicalReaction>
</comment>
<dbReference type="SUPFAM" id="SSF64438">
    <property type="entry name" value="CNF1/YfiH-like putative cysteine hydrolases"/>
    <property type="match status" value="1"/>
</dbReference>
<dbReference type="PANTHER" id="PTHR30616">
    <property type="entry name" value="UNCHARACTERIZED PROTEIN YFIH"/>
    <property type="match status" value="1"/>
</dbReference>
<dbReference type="NCBIfam" id="TIGR00726">
    <property type="entry name" value="peptidoglycan editing factor PgeF"/>
    <property type="match status" value="1"/>
</dbReference>
<evidence type="ECO:0000256" key="9">
    <source>
        <dbReference type="ARBA" id="ARBA00049893"/>
    </source>
</evidence>
<keyword evidence="3" id="KW-0808">Transferase</keyword>
<comment type="similarity">
    <text evidence="2 10">Belongs to the purine nucleoside phosphorylase YfiH/LACC1 family.</text>
</comment>
<evidence type="ECO:0000256" key="8">
    <source>
        <dbReference type="ARBA" id="ARBA00048968"/>
    </source>
</evidence>
<name>A0A2P1NLB1_9BURK</name>
<comment type="catalytic activity">
    <reaction evidence="9">
        <text>S-methyl-5'-thioadenosine + phosphate = 5-(methylsulfanyl)-alpha-D-ribose 1-phosphate + adenine</text>
        <dbReference type="Rhea" id="RHEA:11852"/>
        <dbReference type="ChEBI" id="CHEBI:16708"/>
        <dbReference type="ChEBI" id="CHEBI:17509"/>
        <dbReference type="ChEBI" id="CHEBI:43474"/>
        <dbReference type="ChEBI" id="CHEBI:58533"/>
        <dbReference type="EC" id="2.4.2.28"/>
    </reaction>
    <physiologicalReaction direction="left-to-right" evidence="9">
        <dbReference type="Rhea" id="RHEA:11853"/>
    </physiologicalReaction>
</comment>
<evidence type="ECO:0000313" key="12">
    <source>
        <dbReference type="Proteomes" id="UP000241829"/>
    </source>
</evidence>
<evidence type="ECO:0000256" key="6">
    <source>
        <dbReference type="ARBA" id="ARBA00022833"/>
    </source>
</evidence>
<evidence type="ECO:0000256" key="10">
    <source>
        <dbReference type="RuleBase" id="RU361274"/>
    </source>
</evidence>
<dbReference type="InterPro" id="IPR003730">
    <property type="entry name" value="Cu_polyphenol_OxRdtase"/>
</dbReference>
<organism evidence="11 12">
    <name type="scientific">Pulveribacter suum</name>
    <dbReference type="NCBI Taxonomy" id="2116657"/>
    <lineage>
        <taxon>Bacteria</taxon>
        <taxon>Pseudomonadati</taxon>
        <taxon>Pseudomonadota</taxon>
        <taxon>Betaproteobacteria</taxon>
        <taxon>Burkholderiales</taxon>
        <taxon>Comamonadaceae</taxon>
        <taxon>Pulveribacter</taxon>
    </lineage>
</organism>
<dbReference type="Pfam" id="PF02578">
    <property type="entry name" value="Cu-oxidase_4"/>
    <property type="match status" value="1"/>
</dbReference>